<dbReference type="OMA" id="WIDEASN"/>
<name>A0A0L0DU71_THETB</name>
<sequence length="656" mass="70639">MTDAELATLETGPASEEQLQQLEGVLQREFVATDQALRALGVWSKRVVAAVEAKDNQTLLRLLAAVEAFDMTVEVLRSKELSIGRKVNALGKDASLSLSVRTRARRVVKQWKAVVPSRKRKLGADAGAPRALAASAPAAVTDDGAASMPPPAKRARTLASHSLVPPGKAAESGRKVTAVIDDDIVDNSAVARLRRRGKRREGIVSTDQIRQRREREKALEELKRRNDPDVAKLVVVDPTDPSKPPSMLLPGVEYTPSSGKSKSLLKDNAKFMKVKRKVSWIDEASNESIPLVAVREIEPRPNRRPKTGAFQSARELELEAERRVFEAARERKLRQAEFAEAAVDKPWRRPPLVARPANVPTPKGPTVSKAREIELEREENEFPASYLRDDLIPPSPEEPVLPADCGELNDASTTIIPLVPGDAQGKVCMVDPFDESTRIAPEPEPVPEPPVPSAPHTPTPVLAGVTLPPELASLQNNPEFIALVQSQPDIIASILSSPESLQQILAALPGAGAAPPPAPPQSAGKSKLDAFMRKSKPAPPGPLPPTRGPPGVGPPPGPLPPPPSHGWIPPRHGPPPGPPPFYAGPLPPPGLLPPPGSHPPPGPWPPVQQQQQLPQQQQPRGHLPPPPSHLPPGQPWAPPSRMHPHRAARGRGRGRW</sequence>
<feature type="domain" description="TFIIS N-terminal" evidence="3">
    <location>
        <begin position="38"/>
        <end position="118"/>
    </location>
</feature>
<dbReference type="Gene3D" id="1.20.930.10">
    <property type="entry name" value="Conserved domain common to transcription factors TFIIS, elongin A, CRSP70"/>
    <property type="match status" value="1"/>
</dbReference>
<feature type="region of interest" description="Disordered" evidence="2">
    <location>
        <begin position="509"/>
        <end position="656"/>
    </location>
</feature>
<dbReference type="InterPro" id="IPR017923">
    <property type="entry name" value="TFIIS_N"/>
</dbReference>
<dbReference type="AlphaFoldDB" id="A0A0L0DU71"/>
<dbReference type="Pfam" id="PF08711">
    <property type="entry name" value="Med26"/>
    <property type="match status" value="1"/>
</dbReference>
<evidence type="ECO:0000259" key="3">
    <source>
        <dbReference type="PROSITE" id="PS51319"/>
    </source>
</evidence>
<dbReference type="EMBL" id="GL349439">
    <property type="protein sequence ID" value="KNC55581.1"/>
    <property type="molecule type" value="Genomic_DNA"/>
</dbReference>
<protein>
    <recommendedName>
        <fullName evidence="3">TFIIS N-terminal domain-containing protein</fullName>
    </recommendedName>
</protein>
<feature type="compositionally biased region" description="Low complexity" evidence="2">
    <location>
        <begin position="607"/>
        <end position="621"/>
    </location>
</feature>
<dbReference type="RefSeq" id="XP_013761354.1">
    <property type="nucleotide sequence ID" value="XM_013905900.1"/>
</dbReference>
<organism evidence="4 5">
    <name type="scientific">Thecamonas trahens ATCC 50062</name>
    <dbReference type="NCBI Taxonomy" id="461836"/>
    <lineage>
        <taxon>Eukaryota</taxon>
        <taxon>Apusozoa</taxon>
        <taxon>Apusomonadida</taxon>
        <taxon>Apusomonadidae</taxon>
        <taxon>Thecamonas</taxon>
    </lineage>
</organism>
<evidence type="ECO:0000256" key="1">
    <source>
        <dbReference type="PROSITE-ProRule" id="PRU00649"/>
    </source>
</evidence>
<reference evidence="4 5" key="1">
    <citation type="submission" date="2010-05" db="EMBL/GenBank/DDBJ databases">
        <title>The Genome Sequence of Thecamonas trahens ATCC 50062.</title>
        <authorList>
            <consortium name="The Broad Institute Genome Sequencing Platform"/>
            <person name="Russ C."/>
            <person name="Cuomo C."/>
            <person name="Shea T."/>
            <person name="Young S.K."/>
            <person name="Zeng Q."/>
            <person name="Koehrsen M."/>
            <person name="Haas B."/>
            <person name="Borodovsky M."/>
            <person name="Guigo R."/>
            <person name="Alvarado L."/>
            <person name="Berlin A."/>
            <person name="Bochicchio J."/>
            <person name="Borenstein D."/>
            <person name="Chapman S."/>
            <person name="Chen Z."/>
            <person name="Freedman E."/>
            <person name="Gellesch M."/>
            <person name="Goldberg J."/>
            <person name="Griggs A."/>
            <person name="Gujja S."/>
            <person name="Heilman E."/>
            <person name="Heiman D."/>
            <person name="Hepburn T."/>
            <person name="Howarth C."/>
            <person name="Jen D."/>
            <person name="Larson L."/>
            <person name="Mehta T."/>
            <person name="Park D."/>
            <person name="Pearson M."/>
            <person name="Roberts A."/>
            <person name="Saif S."/>
            <person name="Shenoy N."/>
            <person name="Sisk P."/>
            <person name="Stolte C."/>
            <person name="Sykes S."/>
            <person name="Thomson T."/>
            <person name="Walk T."/>
            <person name="White J."/>
            <person name="Yandava C."/>
            <person name="Burger G."/>
            <person name="Gray M.W."/>
            <person name="Holland P.W.H."/>
            <person name="King N."/>
            <person name="Lang F.B.F."/>
            <person name="Roger A.J."/>
            <person name="Ruiz-Trillo I."/>
            <person name="Lander E."/>
            <person name="Nusbaum C."/>
        </authorList>
    </citation>
    <scope>NUCLEOTIDE SEQUENCE [LARGE SCALE GENOMIC DNA]</scope>
    <source>
        <strain evidence="4 5">ATCC 50062</strain>
    </source>
</reference>
<evidence type="ECO:0000256" key="2">
    <source>
        <dbReference type="SAM" id="MobiDB-lite"/>
    </source>
</evidence>
<keyword evidence="5" id="KW-1185">Reference proteome</keyword>
<comment type="subcellular location">
    <subcellularLocation>
        <location evidence="1">Nucleus</location>
    </subcellularLocation>
</comment>
<feature type="region of interest" description="Disordered" evidence="2">
    <location>
        <begin position="135"/>
        <end position="154"/>
    </location>
</feature>
<dbReference type="SUPFAM" id="SSF47676">
    <property type="entry name" value="Conserved domain common to transcription factors TFIIS, elongin A, CRSP70"/>
    <property type="match status" value="1"/>
</dbReference>
<keyword evidence="1" id="KW-0539">Nucleus</keyword>
<dbReference type="Proteomes" id="UP000054408">
    <property type="component" value="Unassembled WGS sequence"/>
</dbReference>
<evidence type="ECO:0000313" key="4">
    <source>
        <dbReference type="EMBL" id="KNC55581.1"/>
    </source>
</evidence>
<dbReference type="PROSITE" id="PS51319">
    <property type="entry name" value="TFIIS_N"/>
    <property type="match status" value="1"/>
</dbReference>
<feature type="compositionally biased region" description="Pro residues" evidence="2">
    <location>
        <begin position="571"/>
        <end position="606"/>
    </location>
</feature>
<feature type="compositionally biased region" description="Low complexity" evidence="2">
    <location>
        <begin position="135"/>
        <end position="146"/>
    </location>
</feature>
<feature type="compositionally biased region" description="Basic residues" evidence="2">
    <location>
        <begin position="642"/>
        <end position="656"/>
    </location>
</feature>
<feature type="region of interest" description="Disordered" evidence="2">
    <location>
        <begin position="440"/>
        <end position="459"/>
    </location>
</feature>
<feature type="compositionally biased region" description="Pro residues" evidence="2">
    <location>
        <begin position="622"/>
        <end position="638"/>
    </location>
</feature>
<accession>A0A0L0DU71</accession>
<gene>
    <name evidence="4" type="ORF">AMSG_01847</name>
</gene>
<dbReference type="GO" id="GO:0005634">
    <property type="term" value="C:nucleus"/>
    <property type="evidence" value="ECO:0007669"/>
    <property type="project" value="UniProtKB-SubCell"/>
</dbReference>
<dbReference type="STRING" id="461836.A0A0L0DU71"/>
<feature type="compositionally biased region" description="Pro residues" evidence="2">
    <location>
        <begin position="537"/>
        <end position="564"/>
    </location>
</feature>
<proteinExistence type="predicted"/>
<dbReference type="InterPro" id="IPR035441">
    <property type="entry name" value="TFIIS/LEDGF_dom_sf"/>
</dbReference>
<dbReference type="GeneID" id="25561571"/>
<feature type="compositionally biased region" description="Pro residues" evidence="2">
    <location>
        <begin position="442"/>
        <end position="458"/>
    </location>
</feature>
<evidence type="ECO:0000313" key="5">
    <source>
        <dbReference type="Proteomes" id="UP000054408"/>
    </source>
</evidence>